<dbReference type="GO" id="GO:0016627">
    <property type="term" value="F:oxidoreductase activity, acting on the CH-CH group of donors"/>
    <property type="evidence" value="ECO:0007669"/>
    <property type="project" value="TreeGrafter"/>
</dbReference>
<accession>A0A2T0UGJ1</accession>
<dbReference type="Gene3D" id="2.30.110.10">
    <property type="entry name" value="Electron Transport, Fmn-binding Protein, Chain A"/>
    <property type="match status" value="1"/>
</dbReference>
<dbReference type="OrthoDB" id="1094370at2"/>
<keyword evidence="1" id="KW-0560">Oxidoreductase</keyword>
<comment type="caution">
    <text evidence="3">The sequence shown here is derived from an EMBL/GenBank/DDBJ whole genome shotgun (WGS) entry which is preliminary data.</text>
</comment>
<evidence type="ECO:0000256" key="1">
    <source>
        <dbReference type="ARBA" id="ARBA00023002"/>
    </source>
</evidence>
<evidence type="ECO:0000313" key="4">
    <source>
        <dbReference type="Proteomes" id="UP000237822"/>
    </source>
</evidence>
<protein>
    <submittedName>
        <fullName evidence="3">PPOX class probable F420-dependent enzyme</fullName>
    </submittedName>
</protein>
<dbReference type="InterPro" id="IPR011576">
    <property type="entry name" value="Pyridox_Oxase_N"/>
</dbReference>
<dbReference type="PANTHER" id="PTHR35176">
    <property type="entry name" value="HEME OXYGENASE HI_0854-RELATED"/>
    <property type="match status" value="1"/>
</dbReference>
<proteinExistence type="predicted"/>
<dbReference type="Proteomes" id="UP000237822">
    <property type="component" value="Unassembled WGS sequence"/>
</dbReference>
<dbReference type="InterPro" id="IPR052019">
    <property type="entry name" value="F420H2_bilvrd_red/Heme_oxyg"/>
</dbReference>
<dbReference type="GO" id="GO:0070967">
    <property type="term" value="F:coenzyme F420 binding"/>
    <property type="evidence" value="ECO:0007669"/>
    <property type="project" value="TreeGrafter"/>
</dbReference>
<dbReference type="EMBL" id="PVTI01000017">
    <property type="protein sequence ID" value="PRY57022.1"/>
    <property type="molecule type" value="Genomic_DNA"/>
</dbReference>
<dbReference type="PANTHER" id="PTHR35176:SF6">
    <property type="entry name" value="HEME OXYGENASE HI_0854-RELATED"/>
    <property type="match status" value="1"/>
</dbReference>
<name>A0A2T0UGJ1_9MICO</name>
<organism evidence="3 4">
    <name type="scientific">Knoellia remsis</name>
    <dbReference type="NCBI Taxonomy" id="407159"/>
    <lineage>
        <taxon>Bacteria</taxon>
        <taxon>Bacillati</taxon>
        <taxon>Actinomycetota</taxon>
        <taxon>Actinomycetes</taxon>
        <taxon>Micrococcales</taxon>
        <taxon>Intrasporangiaceae</taxon>
        <taxon>Knoellia</taxon>
    </lineage>
</organism>
<feature type="domain" description="Pyridoxamine 5'-phosphate oxidase N-terminal" evidence="2">
    <location>
        <begin position="10"/>
        <end position="130"/>
    </location>
</feature>
<dbReference type="RefSeq" id="WP_106297981.1">
    <property type="nucleotide sequence ID" value="NZ_PVTI01000017.1"/>
</dbReference>
<dbReference type="GO" id="GO:0005829">
    <property type="term" value="C:cytosol"/>
    <property type="evidence" value="ECO:0007669"/>
    <property type="project" value="TreeGrafter"/>
</dbReference>
<sequence length="133" mass="14897">MPSTRVPADLAPLLEAPNYGHVATVRPDGSPQVNPMWFLWDRDTDTIRFTHTTNRAKYRNLQANPAMAMEVLDPENPYRFVEVRGRLVETVPDPEGAFYPVLGARYGNPETPVPPDAPDRVILVMSIDKVIGK</sequence>
<dbReference type="Pfam" id="PF01243">
    <property type="entry name" value="PNPOx_N"/>
    <property type="match status" value="1"/>
</dbReference>
<gene>
    <name evidence="3" type="ORF">BCF74_11727</name>
</gene>
<dbReference type="InterPro" id="IPR019920">
    <property type="entry name" value="F420-binding_dom_put"/>
</dbReference>
<evidence type="ECO:0000259" key="2">
    <source>
        <dbReference type="Pfam" id="PF01243"/>
    </source>
</evidence>
<dbReference type="SUPFAM" id="SSF50475">
    <property type="entry name" value="FMN-binding split barrel"/>
    <property type="match status" value="1"/>
</dbReference>
<dbReference type="InterPro" id="IPR012349">
    <property type="entry name" value="Split_barrel_FMN-bd"/>
</dbReference>
<dbReference type="NCBIfam" id="TIGR03618">
    <property type="entry name" value="Rv1155_F420"/>
    <property type="match status" value="1"/>
</dbReference>
<dbReference type="AlphaFoldDB" id="A0A2T0UGJ1"/>
<keyword evidence="4" id="KW-1185">Reference proteome</keyword>
<reference evidence="3 4" key="1">
    <citation type="submission" date="2018-03" db="EMBL/GenBank/DDBJ databases">
        <title>Genomic Encyclopedia of Archaeal and Bacterial Type Strains, Phase II (KMG-II): from individual species to whole genera.</title>
        <authorList>
            <person name="Goeker M."/>
        </authorList>
    </citation>
    <scope>NUCLEOTIDE SEQUENCE [LARGE SCALE GENOMIC DNA]</scope>
    <source>
        <strain evidence="3 4">ATCC BAA-1496</strain>
    </source>
</reference>
<evidence type="ECO:0000313" key="3">
    <source>
        <dbReference type="EMBL" id="PRY57022.1"/>
    </source>
</evidence>